<dbReference type="Pfam" id="PF00646">
    <property type="entry name" value="F-box"/>
    <property type="match status" value="1"/>
</dbReference>
<accession>A0AAN7CBE0</accession>
<protein>
    <recommendedName>
        <fullName evidence="1">F-box domain-containing protein</fullName>
    </recommendedName>
</protein>
<dbReference type="AlphaFoldDB" id="A0AAN7CBE0"/>
<dbReference type="Proteomes" id="UP001303760">
    <property type="component" value="Unassembled WGS sequence"/>
</dbReference>
<name>A0AAN7CBE0_9PEZI</name>
<feature type="domain" description="F-box" evidence="1">
    <location>
        <begin position="68"/>
        <end position="114"/>
    </location>
</feature>
<keyword evidence="3" id="KW-1185">Reference proteome</keyword>
<sequence length="370" mass="42208">MGPLQAAQGYRSAVAYWFREEQADDITRVAAYHRKDYDLAVIWFSASEHVLIRASIATSFGRTSNHGLGVLERLPLEVLYDVVLRLDMQSLFKLRQTNLRARQIVDSLKEYRLVVSHGLNVFCALLRTGIATGVSLSDFYNALCTENCSICGEFSGFVSLPAWTRCCFACLQKAPETQVRSLARVRKRFRLRKRELDTLRPFKTLVGFYSRRETKYRRRTTAVSLQQAMLLSEQEPEEQGQARSAESWQALNYNFMGSCALPYYDKRTGQVEQGVCCAGCQLAFEKGIIGARTEKWASEARDKVYSRAGFLEHFKWCEQAQLLWRTSEEGTRLPAELPVSAWMGGHFLRLADLTEWDWNGKSVTLQDSQG</sequence>
<evidence type="ECO:0000259" key="1">
    <source>
        <dbReference type="PROSITE" id="PS50181"/>
    </source>
</evidence>
<reference evidence="2" key="2">
    <citation type="submission" date="2023-05" db="EMBL/GenBank/DDBJ databases">
        <authorList>
            <consortium name="Lawrence Berkeley National Laboratory"/>
            <person name="Steindorff A."/>
            <person name="Hensen N."/>
            <person name="Bonometti L."/>
            <person name="Westerberg I."/>
            <person name="Brannstrom I.O."/>
            <person name="Guillou S."/>
            <person name="Cros-Aarteil S."/>
            <person name="Calhoun S."/>
            <person name="Haridas S."/>
            <person name="Kuo A."/>
            <person name="Mondo S."/>
            <person name="Pangilinan J."/>
            <person name="Riley R."/>
            <person name="Labutti K."/>
            <person name="Andreopoulos B."/>
            <person name="Lipzen A."/>
            <person name="Chen C."/>
            <person name="Yanf M."/>
            <person name="Daum C."/>
            <person name="Ng V."/>
            <person name="Clum A."/>
            <person name="Ohm R."/>
            <person name="Martin F."/>
            <person name="Silar P."/>
            <person name="Natvig D."/>
            <person name="Lalanne C."/>
            <person name="Gautier V."/>
            <person name="Ament-Velasquez S.L."/>
            <person name="Kruys A."/>
            <person name="Hutchinson M.I."/>
            <person name="Powell A.J."/>
            <person name="Barry K."/>
            <person name="Miller A.N."/>
            <person name="Grigoriev I.V."/>
            <person name="Debuchy R."/>
            <person name="Gladieux P."/>
            <person name="Thoren M.H."/>
            <person name="Johannesson H."/>
        </authorList>
    </citation>
    <scope>NUCLEOTIDE SEQUENCE</scope>
    <source>
        <strain evidence="2">CBS 532.94</strain>
    </source>
</reference>
<gene>
    <name evidence="2" type="ORF">C8A03DRAFT_34137</name>
</gene>
<proteinExistence type="predicted"/>
<dbReference type="PROSITE" id="PS50181">
    <property type="entry name" value="FBOX"/>
    <property type="match status" value="1"/>
</dbReference>
<reference evidence="2" key="1">
    <citation type="journal article" date="2023" name="Mol. Phylogenet. Evol.">
        <title>Genome-scale phylogeny and comparative genomics of the fungal order Sordariales.</title>
        <authorList>
            <person name="Hensen N."/>
            <person name="Bonometti L."/>
            <person name="Westerberg I."/>
            <person name="Brannstrom I.O."/>
            <person name="Guillou S."/>
            <person name="Cros-Aarteil S."/>
            <person name="Calhoun S."/>
            <person name="Haridas S."/>
            <person name="Kuo A."/>
            <person name="Mondo S."/>
            <person name="Pangilinan J."/>
            <person name="Riley R."/>
            <person name="LaButti K."/>
            <person name="Andreopoulos B."/>
            <person name="Lipzen A."/>
            <person name="Chen C."/>
            <person name="Yan M."/>
            <person name="Daum C."/>
            <person name="Ng V."/>
            <person name="Clum A."/>
            <person name="Steindorff A."/>
            <person name="Ohm R.A."/>
            <person name="Martin F."/>
            <person name="Silar P."/>
            <person name="Natvig D.O."/>
            <person name="Lalanne C."/>
            <person name="Gautier V."/>
            <person name="Ament-Velasquez S.L."/>
            <person name="Kruys A."/>
            <person name="Hutchinson M.I."/>
            <person name="Powell A.J."/>
            <person name="Barry K."/>
            <person name="Miller A.N."/>
            <person name="Grigoriev I.V."/>
            <person name="Debuchy R."/>
            <person name="Gladieux P."/>
            <person name="Hiltunen Thoren M."/>
            <person name="Johannesson H."/>
        </authorList>
    </citation>
    <scope>NUCLEOTIDE SEQUENCE</scope>
    <source>
        <strain evidence="2">CBS 532.94</strain>
    </source>
</reference>
<evidence type="ECO:0000313" key="3">
    <source>
        <dbReference type="Proteomes" id="UP001303760"/>
    </source>
</evidence>
<dbReference type="InterPro" id="IPR001810">
    <property type="entry name" value="F-box_dom"/>
</dbReference>
<evidence type="ECO:0000313" key="2">
    <source>
        <dbReference type="EMBL" id="KAK4237893.1"/>
    </source>
</evidence>
<comment type="caution">
    <text evidence="2">The sequence shown here is derived from an EMBL/GenBank/DDBJ whole genome shotgun (WGS) entry which is preliminary data.</text>
</comment>
<dbReference type="EMBL" id="MU860118">
    <property type="protein sequence ID" value="KAK4237893.1"/>
    <property type="molecule type" value="Genomic_DNA"/>
</dbReference>
<organism evidence="2 3">
    <name type="scientific">Achaetomium macrosporum</name>
    <dbReference type="NCBI Taxonomy" id="79813"/>
    <lineage>
        <taxon>Eukaryota</taxon>
        <taxon>Fungi</taxon>
        <taxon>Dikarya</taxon>
        <taxon>Ascomycota</taxon>
        <taxon>Pezizomycotina</taxon>
        <taxon>Sordariomycetes</taxon>
        <taxon>Sordariomycetidae</taxon>
        <taxon>Sordariales</taxon>
        <taxon>Chaetomiaceae</taxon>
        <taxon>Achaetomium</taxon>
    </lineage>
</organism>